<dbReference type="PANTHER" id="PTHR43856:SF1">
    <property type="entry name" value="MITOCHONDRIAL CARDIOLIPIN HYDROLASE"/>
    <property type="match status" value="1"/>
</dbReference>
<accession>A0A1C4GXU8</accession>
<evidence type="ECO:0000256" key="6">
    <source>
        <dbReference type="ARBA" id="ARBA00023098"/>
    </source>
</evidence>
<protein>
    <recommendedName>
        <fullName evidence="3">phospholipase D</fullName>
        <ecNumber evidence="3">3.1.4.4</ecNumber>
    </recommendedName>
</protein>
<comment type="similarity">
    <text evidence="2">Belongs to the phospholipase D family.</text>
</comment>
<dbReference type="PANTHER" id="PTHR43856">
    <property type="entry name" value="CARDIOLIPIN HYDROLASE"/>
    <property type="match status" value="1"/>
</dbReference>
<keyword evidence="5" id="KW-0442">Lipid degradation</keyword>
<keyword evidence="7" id="KW-1133">Transmembrane helix</keyword>
<dbReference type="Proteomes" id="UP000243661">
    <property type="component" value="Unassembled WGS sequence"/>
</dbReference>
<evidence type="ECO:0000313" key="10">
    <source>
        <dbReference type="Proteomes" id="UP000243661"/>
    </source>
</evidence>
<dbReference type="CDD" id="cd09130">
    <property type="entry name" value="PLDc_unchar2_2"/>
    <property type="match status" value="1"/>
</dbReference>
<comment type="catalytic activity">
    <reaction evidence="1">
        <text>a 1,2-diacyl-sn-glycero-3-phosphocholine + H2O = a 1,2-diacyl-sn-glycero-3-phosphate + choline + H(+)</text>
        <dbReference type="Rhea" id="RHEA:14445"/>
        <dbReference type="ChEBI" id="CHEBI:15354"/>
        <dbReference type="ChEBI" id="CHEBI:15377"/>
        <dbReference type="ChEBI" id="CHEBI:15378"/>
        <dbReference type="ChEBI" id="CHEBI:57643"/>
        <dbReference type="ChEBI" id="CHEBI:58608"/>
        <dbReference type="EC" id="3.1.4.4"/>
    </reaction>
</comment>
<feature type="domain" description="PLD phosphodiesterase" evidence="8">
    <location>
        <begin position="217"/>
        <end position="247"/>
    </location>
</feature>
<evidence type="ECO:0000259" key="8">
    <source>
        <dbReference type="PROSITE" id="PS50035"/>
    </source>
</evidence>
<evidence type="ECO:0000256" key="4">
    <source>
        <dbReference type="ARBA" id="ARBA00022801"/>
    </source>
</evidence>
<dbReference type="InterPro" id="IPR001736">
    <property type="entry name" value="PLipase_D/transphosphatidylase"/>
</dbReference>
<gene>
    <name evidence="9" type="ORF">GA0116959_11465</name>
</gene>
<dbReference type="GO" id="GO:0016042">
    <property type="term" value="P:lipid catabolic process"/>
    <property type="evidence" value="ECO:0007669"/>
    <property type="project" value="UniProtKB-KW"/>
</dbReference>
<dbReference type="GO" id="GO:0004630">
    <property type="term" value="F:phospholipase D activity"/>
    <property type="evidence" value="ECO:0007669"/>
    <property type="project" value="UniProtKB-EC"/>
</dbReference>
<evidence type="ECO:0000256" key="1">
    <source>
        <dbReference type="ARBA" id="ARBA00000798"/>
    </source>
</evidence>
<evidence type="ECO:0000313" key="9">
    <source>
        <dbReference type="EMBL" id="SCC73024.1"/>
    </source>
</evidence>
<evidence type="ECO:0000256" key="3">
    <source>
        <dbReference type="ARBA" id="ARBA00012027"/>
    </source>
</evidence>
<dbReference type="EMBL" id="FMBK01000014">
    <property type="protein sequence ID" value="SCC73024.1"/>
    <property type="molecule type" value="Genomic_DNA"/>
</dbReference>
<evidence type="ECO:0000256" key="5">
    <source>
        <dbReference type="ARBA" id="ARBA00022963"/>
    </source>
</evidence>
<dbReference type="GO" id="GO:0016891">
    <property type="term" value="F:RNA endonuclease activity producing 5'-phosphomonoesters, hydrolytic mechanism"/>
    <property type="evidence" value="ECO:0007669"/>
    <property type="project" value="TreeGrafter"/>
</dbReference>
<organism evidence="9 10">
    <name type="scientific">Acinetobacter albensis</name>
    <dbReference type="NCBI Taxonomy" id="1673609"/>
    <lineage>
        <taxon>Bacteria</taxon>
        <taxon>Pseudomonadati</taxon>
        <taxon>Pseudomonadota</taxon>
        <taxon>Gammaproteobacteria</taxon>
        <taxon>Moraxellales</taxon>
        <taxon>Moraxellaceae</taxon>
        <taxon>Acinetobacter</taxon>
    </lineage>
</organism>
<dbReference type="SUPFAM" id="SSF56024">
    <property type="entry name" value="Phospholipase D/nuclease"/>
    <property type="match status" value="2"/>
</dbReference>
<dbReference type="InterPro" id="IPR025202">
    <property type="entry name" value="PLD-like_dom"/>
</dbReference>
<dbReference type="Pfam" id="PF13091">
    <property type="entry name" value="PLDc_2"/>
    <property type="match status" value="1"/>
</dbReference>
<reference evidence="9 10" key="1">
    <citation type="submission" date="2016-08" db="EMBL/GenBank/DDBJ databases">
        <authorList>
            <person name="Seilhamer J.J."/>
        </authorList>
    </citation>
    <scope>NUCLEOTIDE SEQUENCE [LARGE SCALE GENOMIC DNA]</scope>
    <source>
        <strain evidence="9 10">ANC 4874</strain>
    </source>
</reference>
<feature type="transmembrane region" description="Helical" evidence="7">
    <location>
        <begin position="21"/>
        <end position="39"/>
    </location>
</feature>
<name>A0A1C4GXU8_9GAMM</name>
<dbReference type="OrthoDB" id="92272at2"/>
<dbReference type="InterPro" id="IPR051406">
    <property type="entry name" value="PLD_domain"/>
</dbReference>
<evidence type="ECO:0000256" key="7">
    <source>
        <dbReference type="SAM" id="Phobius"/>
    </source>
</evidence>
<dbReference type="GO" id="GO:0006793">
    <property type="term" value="P:phosphorus metabolic process"/>
    <property type="evidence" value="ECO:0007669"/>
    <property type="project" value="UniProtKB-ARBA"/>
</dbReference>
<dbReference type="PROSITE" id="PS50035">
    <property type="entry name" value="PLD"/>
    <property type="match status" value="1"/>
</dbReference>
<dbReference type="RefSeq" id="WP_092720891.1">
    <property type="nucleotide sequence ID" value="NZ_FMBK01000014.1"/>
</dbReference>
<dbReference type="Gene3D" id="3.30.870.10">
    <property type="entry name" value="Endonuclease Chain A"/>
    <property type="match status" value="2"/>
</dbReference>
<keyword evidence="4" id="KW-0378">Hydrolase</keyword>
<dbReference type="EC" id="3.1.4.4" evidence="3"/>
<dbReference type="CDD" id="cd09129">
    <property type="entry name" value="PLDc_unchar2_1"/>
    <property type="match status" value="1"/>
</dbReference>
<evidence type="ECO:0000256" key="2">
    <source>
        <dbReference type="ARBA" id="ARBA00008664"/>
    </source>
</evidence>
<keyword evidence="6" id="KW-0443">Lipid metabolism</keyword>
<keyword evidence="7" id="KW-0472">Membrane</keyword>
<sequence length="487" mass="55177">MRIFQRIHQKLNWSRRRYVSVIVGLLALGYLSSALYHTYKPLPEGLNFKGKLRHAEVKFIADQTYLDAQGKQQQNHHIFNEMLNLIDAAQTTIVLDIFLFNQEVGESNLSHRPLAQQLTDALILKRKVQPNIDIKVITDPINSVYGGVAPEHYRQLRKAGIEVIETDLRPLRASNPLWSGLWYICCQDIGNNAEKGWLANPFGHEKITLRSYLNLFNFKANHRKTLVVDTEEGWKTLVTSANPHDGSSRHSNVALVVAGNTAIDVLKTEQTVGRMSKGDIPMVVVGEFEAEASLPQVQVLTEKAIYEATLKLIETAQPQDQIDLAMFYLSERHIVKALIAAHQRGVKLRVLLDPNKDAFGRQKNGIPNRQVASELHAAGVAVRWCNTQGEQCHSKMIIKHDAQQAELILGSANFTARNLKNYNLETDFRVIGTSKAQVFNDANQYFNTAWSNLDGKNMSVEYRTYADESKLKYTLYRFMEWSGISTF</sequence>
<dbReference type="AlphaFoldDB" id="A0A1C4GXU8"/>
<keyword evidence="7" id="KW-0812">Transmembrane</keyword>
<proteinExistence type="inferred from homology"/>